<accession>A0A0H2UAF7</accession>
<evidence type="ECO:0000313" key="1">
    <source>
        <dbReference type="EMBL" id="KLU92917.1"/>
    </source>
</evidence>
<protein>
    <submittedName>
        <fullName evidence="1">Uncharacterized protein</fullName>
    </submittedName>
</protein>
<organism evidence="1">
    <name type="scientific">Magnaporthiopsis poae (strain ATCC 64411 / 73-15)</name>
    <name type="common">Kentucky bluegrass fungus</name>
    <name type="synonym">Magnaporthe poae</name>
    <dbReference type="NCBI Taxonomy" id="644358"/>
    <lineage>
        <taxon>Eukaryota</taxon>
        <taxon>Fungi</taxon>
        <taxon>Dikarya</taxon>
        <taxon>Ascomycota</taxon>
        <taxon>Pezizomycotina</taxon>
        <taxon>Sordariomycetes</taxon>
        <taxon>Sordariomycetidae</taxon>
        <taxon>Magnaporthales</taxon>
        <taxon>Magnaporthaceae</taxon>
        <taxon>Magnaporthiopsis</taxon>
    </lineage>
</organism>
<dbReference type="AlphaFoldDB" id="A0A0H2UAF7"/>
<gene>
    <name evidence="1" type="ORF">MAPG_11866</name>
</gene>
<dbReference type="VEuPathDB" id="FungiDB:MAPG_11866"/>
<sequence length="126" mass="14453">MSWGSACDIPDNRCRRCTSFSRPTTPPVKARWRASFAERRSVPSRAFLGALGAVRARDLSCSQSRPIPRTHPPKLSWWAAFLSLSLFRSPAAHLLLFSCRPVYRTDHQQLFHKLGIHCFFLHYGRL</sequence>
<reference evidence="1" key="2">
    <citation type="submission" date="2011-03" db="EMBL/GenBank/DDBJ databases">
        <title>Annotation of Magnaporthe poae ATCC 64411.</title>
        <authorList>
            <person name="Ma L.-J."/>
            <person name="Dead R."/>
            <person name="Young S.K."/>
            <person name="Zeng Q."/>
            <person name="Gargeya S."/>
            <person name="Fitzgerald M."/>
            <person name="Haas B."/>
            <person name="Abouelleil A."/>
            <person name="Alvarado L."/>
            <person name="Arachchi H.M."/>
            <person name="Berlin A."/>
            <person name="Brown A."/>
            <person name="Chapman S.B."/>
            <person name="Chen Z."/>
            <person name="Dunbar C."/>
            <person name="Freedman E."/>
            <person name="Gearin G."/>
            <person name="Gellesch M."/>
            <person name="Goldberg J."/>
            <person name="Griggs A."/>
            <person name="Gujja S."/>
            <person name="Heiman D."/>
            <person name="Howarth C."/>
            <person name="Larson L."/>
            <person name="Lui A."/>
            <person name="MacDonald P.J.P."/>
            <person name="Mehta T."/>
            <person name="Montmayeur A."/>
            <person name="Murphy C."/>
            <person name="Neiman D."/>
            <person name="Pearson M."/>
            <person name="Priest M."/>
            <person name="Roberts A."/>
            <person name="Saif S."/>
            <person name="Shea T."/>
            <person name="Shenoy N."/>
            <person name="Sisk P."/>
            <person name="Stolte C."/>
            <person name="Sykes S."/>
            <person name="Yandava C."/>
            <person name="Wortman J."/>
            <person name="Nusbaum C."/>
            <person name="Birren B."/>
        </authorList>
    </citation>
    <scope>NUCLEOTIDE SEQUENCE</scope>
    <source>
        <strain evidence="1">ATCC 64411</strain>
    </source>
</reference>
<feature type="non-terminal residue" evidence="1">
    <location>
        <position position="126"/>
    </location>
</feature>
<reference evidence="1" key="1">
    <citation type="submission" date="2010-05" db="EMBL/GenBank/DDBJ databases">
        <title>The Genome Sequence of Magnaporthe poae strain ATCC 64411.</title>
        <authorList>
            <consortium name="The Broad Institute Genome Sequencing Platform"/>
            <consortium name="Broad Institute Genome Sequencing Center for Infectious Disease"/>
            <person name="Ma L.-J."/>
            <person name="Dead R."/>
            <person name="Young S."/>
            <person name="Zeng Q."/>
            <person name="Koehrsen M."/>
            <person name="Alvarado L."/>
            <person name="Berlin A."/>
            <person name="Chapman S.B."/>
            <person name="Chen Z."/>
            <person name="Freedman E."/>
            <person name="Gellesch M."/>
            <person name="Goldberg J."/>
            <person name="Griggs A."/>
            <person name="Gujja S."/>
            <person name="Heilman E.R."/>
            <person name="Heiman D."/>
            <person name="Hepburn T."/>
            <person name="Howarth C."/>
            <person name="Jen D."/>
            <person name="Larson L."/>
            <person name="Mehta T."/>
            <person name="Neiman D."/>
            <person name="Pearson M."/>
            <person name="Roberts A."/>
            <person name="Saif S."/>
            <person name="Shea T."/>
            <person name="Shenoy N."/>
            <person name="Sisk P."/>
            <person name="Stolte C."/>
            <person name="Sykes S."/>
            <person name="Walk T."/>
            <person name="White J."/>
            <person name="Yandava C."/>
            <person name="Haas B."/>
            <person name="Nusbaum C."/>
            <person name="Birren B."/>
        </authorList>
    </citation>
    <scope>NUCLEOTIDE SEQUENCE</scope>
    <source>
        <strain evidence="1">ATCC 64411</strain>
    </source>
</reference>
<proteinExistence type="predicted"/>
<name>A0A0H2UAF7_MAGP6</name>
<dbReference type="EMBL" id="GL877020">
    <property type="protein sequence ID" value="KLU92917.1"/>
    <property type="molecule type" value="Genomic_DNA"/>
</dbReference>